<evidence type="ECO:0000256" key="1">
    <source>
        <dbReference type="SAM" id="SignalP"/>
    </source>
</evidence>
<proteinExistence type="predicted"/>
<dbReference type="PIRSF" id="PIRSF028101">
    <property type="entry name" value="UCP028101"/>
    <property type="match status" value="1"/>
</dbReference>
<keyword evidence="1" id="KW-0732">Signal</keyword>
<dbReference type="Pfam" id="PF07433">
    <property type="entry name" value="DUF1513"/>
    <property type="match status" value="1"/>
</dbReference>
<evidence type="ECO:0000313" key="3">
    <source>
        <dbReference type="Proteomes" id="UP000244069"/>
    </source>
</evidence>
<evidence type="ECO:0000313" key="2">
    <source>
        <dbReference type="EMBL" id="PTX47145.1"/>
    </source>
</evidence>
<protein>
    <recommendedName>
        <fullName evidence="4">DUF1513 domain-containing protein</fullName>
    </recommendedName>
</protein>
<dbReference type="OrthoDB" id="5624218at2"/>
<dbReference type="EMBL" id="QBKN01000013">
    <property type="protein sequence ID" value="PTX47145.1"/>
    <property type="molecule type" value="Genomic_DNA"/>
</dbReference>
<evidence type="ECO:0008006" key="4">
    <source>
        <dbReference type="Google" id="ProtNLM"/>
    </source>
</evidence>
<dbReference type="Proteomes" id="UP000244069">
    <property type="component" value="Unassembled WGS sequence"/>
</dbReference>
<feature type="chain" id="PRO_5015415194" description="DUF1513 domain-containing protein" evidence="1">
    <location>
        <begin position="25"/>
        <end position="360"/>
    </location>
</feature>
<organism evidence="2 3">
    <name type="scientific">Allosediminivita pacifica</name>
    <dbReference type="NCBI Taxonomy" id="1267769"/>
    <lineage>
        <taxon>Bacteria</taxon>
        <taxon>Pseudomonadati</taxon>
        <taxon>Pseudomonadota</taxon>
        <taxon>Alphaproteobacteria</taxon>
        <taxon>Rhodobacterales</taxon>
        <taxon>Paracoccaceae</taxon>
        <taxon>Allosediminivita</taxon>
    </lineage>
</organism>
<dbReference type="InterPro" id="IPR008311">
    <property type="entry name" value="UCP028101"/>
</dbReference>
<keyword evidence="3" id="KW-1185">Reference proteome</keyword>
<sequence>MQRRRFLSAMLASASLPAAGWAAAGDPAYLAAARTASGAFELFLLDETGDDIFSIPLPDRGHAAAAHPVMAEAVAFARRPGTFALVIDCLRGKLIRELEAPEGRHFYGHGVFIAGGDVLCTPENAYESGEGRIGLWSRSEGWRRIGEIPSHGTGPHDIRRLPGDILVVANGGIRTHPDAGREKLNIDTMQPNLSYLTEQGELLDQVTLPDDLHQNSIRHLALGPDGTVAFAMQWQGEVTDGVPLLGLHRRGAPVQLADLPLSEAIAMKGYAGSVAFDGAGDRVAITSPRGGRVQIFGNDGRHLETIRRSDVCGAAPSTAGFLFSDGMGGLLELGEQLRPLQSRPGRAWDNHVVSLRNATT</sequence>
<accession>A0A2T6ATJ5</accession>
<feature type="signal peptide" evidence="1">
    <location>
        <begin position="1"/>
        <end position="24"/>
    </location>
</feature>
<comment type="caution">
    <text evidence="2">The sequence shown here is derived from an EMBL/GenBank/DDBJ whole genome shotgun (WGS) entry which is preliminary data.</text>
</comment>
<dbReference type="RefSeq" id="WP_107976622.1">
    <property type="nucleotide sequence ID" value="NZ_BMEZ01000010.1"/>
</dbReference>
<gene>
    <name evidence="2" type="ORF">C8N44_11329</name>
</gene>
<reference evidence="2 3" key="1">
    <citation type="submission" date="2018-04" db="EMBL/GenBank/DDBJ databases">
        <title>Genomic Encyclopedia of Archaeal and Bacterial Type Strains, Phase II (KMG-II): from individual species to whole genera.</title>
        <authorList>
            <person name="Goeker M."/>
        </authorList>
    </citation>
    <scope>NUCLEOTIDE SEQUENCE [LARGE SCALE GENOMIC DNA]</scope>
    <source>
        <strain evidence="2 3">DSM 29329</strain>
    </source>
</reference>
<dbReference type="SUPFAM" id="SSF50969">
    <property type="entry name" value="YVTN repeat-like/Quinoprotein amine dehydrogenase"/>
    <property type="match status" value="1"/>
</dbReference>
<dbReference type="InterPro" id="IPR011044">
    <property type="entry name" value="Quino_amine_DH_bsu"/>
</dbReference>
<name>A0A2T6ATJ5_9RHOB</name>
<dbReference type="AlphaFoldDB" id="A0A2T6ATJ5"/>